<evidence type="ECO:0000313" key="2">
    <source>
        <dbReference type="Proteomes" id="UP001190700"/>
    </source>
</evidence>
<dbReference type="Proteomes" id="UP001190700">
    <property type="component" value="Unassembled WGS sequence"/>
</dbReference>
<comment type="caution">
    <text evidence="1">The sequence shown here is derived from an EMBL/GenBank/DDBJ whole genome shotgun (WGS) entry which is preliminary data.</text>
</comment>
<organism evidence="1 2">
    <name type="scientific">Cymbomonas tetramitiformis</name>
    <dbReference type="NCBI Taxonomy" id="36881"/>
    <lineage>
        <taxon>Eukaryota</taxon>
        <taxon>Viridiplantae</taxon>
        <taxon>Chlorophyta</taxon>
        <taxon>Pyramimonadophyceae</taxon>
        <taxon>Pyramimonadales</taxon>
        <taxon>Pyramimonadaceae</taxon>
        <taxon>Cymbomonas</taxon>
    </lineage>
</organism>
<gene>
    <name evidence="1" type="ORF">CYMTET_53138</name>
</gene>
<reference evidence="1 2" key="1">
    <citation type="journal article" date="2015" name="Genome Biol. Evol.">
        <title>Comparative Genomics of a Bacterivorous Green Alga Reveals Evolutionary Causalities and Consequences of Phago-Mixotrophic Mode of Nutrition.</title>
        <authorList>
            <person name="Burns J.A."/>
            <person name="Paasch A."/>
            <person name="Narechania A."/>
            <person name="Kim E."/>
        </authorList>
    </citation>
    <scope>NUCLEOTIDE SEQUENCE [LARGE SCALE GENOMIC DNA]</scope>
    <source>
        <strain evidence="1 2">PLY_AMNH</strain>
    </source>
</reference>
<accession>A0AAE0EQN1</accession>
<evidence type="ECO:0000313" key="1">
    <source>
        <dbReference type="EMBL" id="KAK3236739.1"/>
    </source>
</evidence>
<dbReference type="AlphaFoldDB" id="A0AAE0EQN1"/>
<protein>
    <submittedName>
        <fullName evidence="1">Uncharacterized protein</fullName>
    </submittedName>
</protein>
<name>A0AAE0EQN1_9CHLO</name>
<sequence length="77" mass="8250">MITEPGTDAVDLFRVKLTTELRARIGTLNGVQMAEVRSAPGMPSTYGQLPGDNGYLKASVTDEWIGSEPDILGCQPL</sequence>
<dbReference type="EMBL" id="LGRX02034875">
    <property type="protein sequence ID" value="KAK3236739.1"/>
    <property type="molecule type" value="Genomic_DNA"/>
</dbReference>
<keyword evidence="2" id="KW-1185">Reference proteome</keyword>
<proteinExistence type="predicted"/>